<dbReference type="InterPro" id="IPR001828">
    <property type="entry name" value="ANF_lig-bd_rcpt"/>
</dbReference>
<keyword evidence="5" id="KW-0675">Receptor</keyword>
<keyword evidence="6" id="KW-0325">Glycoprotein</keyword>
<reference evidence="9" key="1">
    <citation type="submission" date="2025-08" db="UniProtKB">
        <authorList>
            <consortium name="RefSeq"/>
        </authorList>
    </citation>
    <scope>IDENTIFICATION</scope>
    <source>
        <tissue evidence="9">Liver</tissue>
    </source>
</reference>
<keyword evidence="2" id="KW-0812">Transmembrane</keyword>
<proteinExistence type="predicted"/>
<keyword evidence="3" id="KW-1133">Transmembrane helix</keyword>
<dbReference type="PANTHER" id="PTHR24061">
    <property type="entry name" value="CALCIUM-SENSING RECEPTOR-RELATED"/>
    <property type="match status" value="1"/>
</dbReference>
<keyword evidence="8" id="KW-1185">Reference proteome</keyword>
<dbReference type="SUPFAM" id="SSF53822">
    <property type="entry name" value="Periplasmic binding protein-like I"/>
    <property type="match status" value="1"/>
</dbReference>
<dbReference type="Proteomes" id="UP000695026">
    <property type="component" value="Unplaced"/>
</dbReference>
<dbReference type="OrthoDB" id="9044658at2759"/>
<dbReference type="GO" id="GO:0004930">
    <property type="term" value="F:G protein-coupled receptor activity"/>
    <property type="evidence" value="ECO:0007669"/>
    <property type="project" value="InterPro"/>
</dbReference>
<dbReference type="InterPro" id="IPR000337">
    <property type="entry name" value="GPCR_3"/>
</dbReference>
<dbReference type="GeneID" id="112543304"/>
<evidence type="ECO:0000256" key="5">
    <source>
        <dbReference type="ARBA" id="ARBA00023170"/>
    </source>
</evidence>
<dbReference type="Gene3D" id="3.40.50.2300">
    <property type="match status" value="2"/>
</dbReference>
<dbReference type="InterPro" id="IPR028082">
    <property type="entry name" value="Peripla_BP_I"/>
</dbReference>
<dbReference type="RefSeq" id="XP_025033313.1">
    <property type="nucleotide sequence ID" value="XM_025177545.1"/>
</dbReference>
<dbReference type="KEGG" id="pbi:112543304"/>
<dbReference type="InterPro" id="IPR000068">
    <property type="entry name" value="GPCR_3_Ca_sens_rcpt-rel"/>
</dbReference>
<gene>
    <name evidence="9" type="primary">LOC112543304</name>
</gene>
<dbReference type="AlphaFoldDB" id="A0A9F5JA82"/>
<evidence type="ECO:0000313" key="9">
    <source>
        <dbReference type="RefSeq" id="XP_025033313.1"/>
    </source>
</evidence>
<evidence type="ECO:0000256" key="4">
    <source>
        <dbReference type="ARBA" id="ARBA00023136"/>
    </source>
</evidence>
<evidence type="ECO:0000256" key="1">
    <source>
        <dbReference type="ARBA" id="ARBA00004141"/>
    </source>
</evidence>
<accession>A0A9F5JA82</accession>
<dbReference type="PRINTS" id="PR00248">
    <property type="entry name" value="GPCRMGR"/>
</dbReference>
<comment type="subcellular location">
    <subcellularLocation>
        <location evidence="1">Membrane</location>
        <topology evidence="1">Multi-pass membrane protein</topology>
    </subcellularLocation>
</comment>
<dbReference type="OMA" id="FTENEHI"/>
<feature type="domain" description="Receptor ligand binding region" evidence="7">
    <location>
        <begin position="19"/>
        <end position="314"/>
    </location>
</feature>
<dbReference type="GO" id="GO:0005886">
    <property type="term" value="C:plasma membrane"/>
    <property type="evidence" value="ECO:0007669"/>
    <property type="project" value="TreeGrafter"/>
</dbReference>
<evidence type="ECO:0000256" key="3">
    <source>
        <dbReference type="ARBA" id="ARBA00022989"/>
    </source>
</evidence>
<evidence type="ECO:0000259" key="7">
    <source>
        <dbReference type="Pfam" id="PF01094"/>
    </source>
</evidence>
<evidence type="ECO:0000256" key="6">
    <source>
        <dbReference type="ARBA" id="ARBA00023180"/>
    </source>
</evidence>
<dbReference type="Pfam" id="PF01094">
    <property type="entry name" value="ANF_receptor"/>
    <property type="match status" value="1"/>
</dbReference>
<dbReference type="FunFam" id="3.40.50.2300:FF:000024">
    <property type="entry name" value="Vomeronasal 2, receptor 73"/>
    <property type="match status" value="1"/>
</dbReference>
<name>A0A9F5JA82_PYTBI</name>
<keyword evidence="4" id="KW-0472">Membrane</keyword>
<sequence>MELLSTWEKFIPNYKCDASNNPVAVIGGPNVNTYLPMTTILSIYKVLQLTYGSAPLQTTKIQTTFLYSMFPNWSLQYIGIIQLLLFFKWTWVGALYLDDDNGEEFAQLVLPTFLEKGICFDFIKKFPQVSFSSDIGSIVVEGFTTFAFVLESSATVVVINGEIQTMMVIRTLLYFTENEHISGMKKVWIMSAQMDITSLPFQRTWDMDFIHGALSLAVHSNEVSGFQNFLHIRKHISETEDGFIRDFWQEAFNCLLPGSLGDSPDGENCTGEEKLENLPGSVFEMSMTSHSYSIYNAVYAVAHALQAMDSSKFSRRILANVNTGKPLHQ</sequence>
<organism evidence="8 9">
    <name type="scientific">Python bivittatus</name>
    <name type="common">Burmese python</name>
    <name type="synonym">Python molurus bivittatus</name>
    <dbReference type="NCBI Taxonomy" id="176946"/>
    <lineage>
        <taxon>Eukaryota</taxon>
        <taxon>Metazoa</taxon>
        <taxon>Chordata</taxon>
        <taxon>Craniata</taxon>
        <taxon>Vertebrata</taxon>
        <taxon>Euteleostomi</taxon>
        <taxon>Lepidosauria</taxon>
        <taxon>Squamata</taxon>
        <taxon>Bifurcata</taxon>
        <taxon>Unidentata</taxon>
        <taxon>Episquamata</taxon>
        <taxon>Toxicofera</taxon>
        <taxon>Serpentes</taxon>
        <taxon>Henophidia</taxon>
        <taxon>Pythonidae</taxon>
        <taxon>Python</taxon>
    </lineage>
</organism>
<evidence type="ECO:0000256" key="2">
    <source>
        <dbReference type="ARBA" id="ARBA00022692"/>
    </source>
</evidence>
<dbReference type="PANTHER" id="PTHR24061:SF599">
    <property type="entry name" value="G-PROTEIN COUPLED RECEPTORS FAMILY 3 PROFILE DOMAIN-CONTAINING PROTEIN"/>
    <property type="match status" value="1"/>
</dbReference>
<evidence type="ECO:0000313" key="8">
    <source>
        <dbReference type="Proteomes" id="UP000695026"/>
    </source>
</evidence>
<protein>
    <submittedName>
        <fullName evidence="9">Vomeronasal type-2 receptor 26-like</fullName>
    </submittedName>
</protein>
<feature type="non-terminal residue" evidence="9">
    <location>
        <position position="329"/>
    </location>
</feature>